<evidence type="ECO:0000256" key="1">
    <source>
        <dbReference type="SAM" id="Phobius"/>
    </source>
</evidence>
<evidence type="ECO:0000313" key="3">
    <source>
        <dbReference type="Proteomes" id="UP000444721"/>
    </source>
</evidence>
<dbReference type="GeneID" id="68112924"/>
<keyword evidence="3" id="KW-1185">Reference proteome</keyword>
<keyword evidence="1" id="KW-0812">Transmembrane</keyword>
<gene>
    <name evidence="2" type="ORF">FDP41_005706</name>
</gene>
<keyword evidence="1" id="KW-0472">Membrane</keyword>
<sequence>MNASTSTISLPTMTIIGTTSSLIMSSLKRRNIANSGENLGLNGFESIQQLQQVASKRHVVIGVHTIIGLQTSYVEKLLGLNASLHEYRIERMDRPEADCWMGSVFEYFDAVVTTDSFFTIMFRQNRDCFLGERRFTSLSNISNDINLVNIGPYEVLMLSSTTNDARMMERIASQALYDVMRQFVTQMFIPLSLCNSFYISHDYAVIRAGYGFVNTTEMDINAFSWYFQNPMNINRTYYEIALQMLKSNLTAEVFDSLKIQTDSSLSAALSAKVFPASCYSCSTSQCMWEDTNNPTPSKQTDPIAAATGVFLGLSFMIYWPLLILFRNKPSIRKRLIIPYICPLLQYVFMIFQLFEVAKPCFLFQFIVIYFTSSYSITIYYTIMARFLILRNLYNILKKCRNEQQVFGKMQEPLPLHTPELLEASP</sequence>
<comment type="caution">
    <text evidence="2">The sequence shown here is derived from an EMBL/GenBank/DDBJ whole genome shotgun (WGS) entry which is preliminary data.</text>
</comment>
<dbReference type="AlphaFoldDB" id="A0A6A5BA31"/>
<evidence type="ECO:0000313" key="2">
    <source>
        <dbReference type="EMBL" id="KAF0974953.1"/>
    </source>
</evidence>
<keyword evidence="1" id="KW-1133">Transmembrane helix</keyword>
<name>A0A6A5BA31_NAEFO</name>
<proteinExistence type="predicted"/>
<dbReference type="RefSeq" id="XP_044559666.1">
    <property type="nucleotide sequence ID" value="XM_044709260.1"/>
</dbReference>
<accession>A0A6A5BA31</accession>
<dbReference type="VEuPathDB" id="AmoebaDB:FDP41_005706"/>
<dbReference type="EMBL" id="VFQX01000048">
    <property type="protein sequence ID" value="KAF0974953.1"/>
    <property type="molecule type" value="Genomic_DNA"/>
</dbReference>
<feature type="transmembrane region" description="Helical" evidence="1">
    <location>
        <begin position="336"/>
        <end position="354"/>
    </location>
</feature>
<dbReference type="Proteomes" id="UP000444721">
    <property type="component" value="Unassembled WGS sequence"/>
</dbReference>
<feature type="transmembrane region" description="Helical" evidence="1">
    <location>
        <begin position="303"/>
        <end position="324"/>
    </location>
</feature>
<organism evidence="2 3">
    <name type="scientific">Naegleria fowleri</name>
    <name type="common">Brain eating amoeba</name>
    <dbReference type="NCBI Taxonomy" id="5763"/>
    <lineage>
        <taxon>Eukaryota</taxon>
        <taxon>Discoba</taxon>
        <taxon>Heterolobosea</taxon>
        <taxon>Tetramitia</taxon>
        <taxon>Eutetramitia</taxon>
        <taxon>Vahlkampfiidae</taxon>
        <taxon>Naegleria</taxon>
    </lineage>
</organism>
<reference evidence="2 3" key="1">
    <citation type="journal article" date="2019" name="Sci. Rep.">
        <title>Nanopore sequencing improves the draft genome of the human pathogenic amoeba Naegleria fowleri.</title>
        <authorList>
            <person name="Liechti N."/>
            <person name="Schurch N."/>
            <person name="Bruggmann R."/>
            <person name="Wittwer M."/>
        </authorList>
    </citation>
    <scope>NUCLEOTIDE SEQUENCE [LARGE SCALE GENOMIC DNA]</scope>
    <source>
        <strain evidence="2 3">ATCC 30894</strain>
    </source>
</reference>
<dbReference type="VEuPathDB" id="AmoebaDB:NfTy_045800"/>
<dbReference type="VEuPathDB" id="AmoebaDB:NF0083780"/>
<feature type="transmembrane region" description="Helical" evidence="1">
    <location>
        <begin position="366"/>
        <end position="388"/>
    </location>
</feature>
<protein>
    <submittedName>
        <fullName evidence="2">Uncharacterized protein</fullName>
    </submittedName>
</protein>